<dbReference type="Proteomes" id="UP001344632">
    <property type="component" value="Unassembled WGS sequence"/>
</dbReference>
<evidence type="ECO:0000313" key="2">
    <source>
        <dbReference type="EMBL" id="MEC0238938.1"/>
    </source>
</evidence>
<feature type="domain" description="Aminoglycoside phosphotransferase" evidence="1">
    <location>
        <begin position="36"/>
        <end position="120"/>
    </location>
</feature>
<evidence type="ECO:0000313" key="3">
    <source>
        <dbReference type="Proteomes" id="UP001344632"/>
    </source>
</evidence>
<gene>
    <name evidence="2" type="ORF">P4H66_03515</name>
</gene>
<name>A0ABU6GGU6_9BACL</name>
<dbReference type="InterPro" id="IPR002575">
    <property type="entry name" value="Aminoglycoside_PTrfase"/>
</dbReference>
<proteinExistence type="predicted"/>
<accession>A0ABU6GGU6</accession>
<dbReference type="Gene3D" id="3.30.200.20">
    <property type="entry name" value="Phosphorylase Kinase, domain 1"/>
    <property type="match status" value="1"/>
</dbReference>
<evidence type="ECO:0000259" key="1">
    <source>
        <dbReference type="Pfam" id="PF01636"/>
    </source>
</evidence>
<comment type="caution">
    <text evidence="2">The sequence shown here is derived from an EMBL/GenBank/DDBJ whole genome shotgun (WGS) entry which is preliminary data.</text>
</comment>
<keyword evidence="3" id="KW-1185">Reference proteome</keyword>
<organism evidence="2 3">
    <name type="scientific">Paenibacillus dokdonensis</name>
    <dbReference type="NCBI Taxonomy" id="2567944"/>
    <lineage>
        <taxon>Bacteria</taxon>
        <taxon>Bacillati</taxon>
        <taxon>Bacillota</taxon>
        <taxon>Bacilli</taxon>
        <taxon>Bacillales</taxon>
        <taxon>Paenibacillaceae</taxon>
        <taxon>Paenibacillus</taxon>
    </lineage>
</organism>
<protein>
    <submittedName>
        <fullName evidence="2">Phosphotransferase</fullName>
    </submittedName>
</protein>
<dbReference type="SUPFAM" id="SSF56112">
    <property type="entry name" value="Protein kinase-like (PK-like)"/>
    <property type="match status" value="1"/>
</dbReference>
<sequence length="140" mass="16196">MSKENQISSLYAPITDEQILSIARDTFGEGCKVKQISLLKGGQFNTTYVFETEAAEGKWVLRLAPVEHAHLYSFEKEMMAIEPYIYGLLQAEDIPSSRVIRYDETGNLIARPYLLIEFIKSWIIQLYNRLPTTRRYNIGR</sequence>
<reference evidence="2 3" key="1">
    <citation type="submission" date="2023-03" db="EMBL/GenBank/DDBJ databases">
        <title>Bacillus Genome Sequencing.</title>
        <authorList>
            <person name="Dunlap C."/>
        </authorList>
    </citation>
    <scope>NUCLEOTIDE SEQUENCE [LARGE SCALE GENOMIC DNA]</scope>
    <source>
        <strain evidence="2 3">BD-525</strain>
    </source>
</reference>
<dbReference type="EMBL" id="JARLKZ010000003">
    <property type="protein sequence ID" value="MEC0238938.1"/>
    <property type="molecule type" value="Genomic_DNA"/>
</dbReference>
<dbReference type="InterPro" id="IPR011009">
    <property type="entry name" value="Kinase-like_dom_sf"/>
</dbReference>
<dbReference type="Pfam" id="PF01636">
    <property type="entry name" value="APH"/>
    <property type="match status" value="1"/>
</dbReference>
<dbReference type="RefSeq" id="WP_326085808.1">
    <property type="nucleotide sequence ID" value="NZ_JARLKZ010000003.1"/>
</dbReference>